<feature type="region of interest" description="Disordered" evidence="1">
    <location>
        <begin position="114"/>
        <end position="135"/>
    </location>
</feature>
<accession>A0A7X8TNQ3</accession>
<dbReference type="AlphaFoldDB" id="A0A7X8TNQ3"/>
<dbReference type="InterPro" id="IPR020483">
    <property type="entry name" value="Uncharacterised_YgbA"/>
</dbReference>
<dbReference type="NCBIfam" id="NF007714">
    <property type="entry name" value="PRK10410.1-2"/>
    <property type="match status" value="1"/>
</dbReference>
<dbReference type="Proteomes" id="UP000535589">
    <property type="component" value="Unassembled WGS sequence"/>
</dbReference>
<sequence>MTKIQYGDASLLTGELLKEFETVAAMVWIYCRKHHQSEGLCSECADLISYAETKLDRCPFGQNKPTCNRCPVHCYKPQQKLQMKSVMRFSGPRMLLWHPKLALRHLLHEKKTVPNLPLNPESNRHLRLQKAKNSK</sequence>
<dbReference type="Pfam" id="PF11756">
    <property type="entry name" value="YgbA_NO"/>
    <property type="match status" value="1"/>
</dbReference>
<protein>
    <submittedName>
        <fullName evidence="2">Nitrous oxide-stimulated promoter family protein</fullName>
    </submittedName>
</protein>
<name>A0A7X8TNQ3_9VIBR</name>
<dbReference type="NCBIfam" id="NF007715">
    <property type="entry name" value="PRK10410.1-3"/>
    <property type="match status" value="1"/>
</dbReference>
<feature type="compositionally biased region" description="Basic residues" evidence="1">
    <location>
        <begin position="125"/>
        <end position="135"/>
    </location>
</feature>
<dbReference type="EMBL" id="JABAIK010000001">
    <property type="protein sequence ID" value="NLS11368.1"/>
    <property type="molecule type" value="Genomic_DNA"/>
</dbReference>
<reference evidence="2 3" key="1">
    <citation type="submission" date="2020-04" db="EMBL/GenBank/DDBJ databases">
        <title>Vibrio sp. SM6, a novel species isolated from seawater.</title>
        <authorList>
            <person name="Wang X."/>
        </authorList>
    </citation>
    <scope>NUCLEOTIDE SEQUENCE [LARGE SCALE GENOMIC DNA]</scope>
    <source>
        <strain evidence="2 3">SM6</strain>
    </source>
</reference>
<comment type="caution">
    <text evidence="2">The sequence shown here is derived from an EMBL/GenBank/DDBJ whole genome shotgun (WGS) entry which is preliminary data.</text>
</comment>
<dbReference type="RefSeq" id="WP_168834476.1">
    <property type="nucleotide sequence ID" value="NZ_JABAIK010000001.1"/>
</dbReference>
<organism evidence="2 3">
    <name type="scientific">Vibrio agarilyticus</name>
    <dbReference type="NCBI Taxonomy" id="2726741"/>
    <lineage>
        <taxon>Bacteria</taxon>
        <taxon>Pseudomonadati</taxon>
        <taxon>Pseudomonadota</taxon>
        <taxon>Gammaproteobacteria</taxon>
        <taxon>Vibrionales</taxon>
        <taxon>Vibrionaceae</taxon>
        <taxon>Vibrio</taxon>
    </lineage>
</organism>
<evidence type="ECO:0000313" key="2">
    <source>
        <dbReference type="EMBL" id="NLS11368.1"/>
    </source>
</evidence>
<keyword evidence="3" id="KW-1185">Reference proteome</keyword>
<evidence type="ECO:0000256" key="1">
    <source>
        <dbReference type="SAM" id="MobiDB-lite"/>
    </source>
</evidence>
<proteinExistence type="predicted"/>
<gene>
    <name evidence="2" type="ORF">HGP28_00520</name>
</gene>
<evidence type="ECO:0000313" key="3">
    <source>
        <dbReference type="Proteomes" id="UP000535589"/>
    </source>
</evidence>